<dbReference type="InterPro" id="IPR001915">
    <property type="entry name" value="Peptidase_M48"/>
</dbReference>
<accession>A0A3G6J4X8</accession>
<evidence type="ECO:0000313" key="15">
    <source>
        <dbReference type="EMBL" id="AZA12793.1"/>
    </source>
</evidence>
<keyword evidence="16" id="KW-1185">Reference proteome</keyword>
<keyword evidence="9 11" id="KW-0482">Metalloprotease</keyword>
<feature type="region of interest" description="Disordered" evidence="12">
    <location>
        <begin position="31"/>
        <end position="62"/>
    </location>
</feature>
<dbReference type="KEGG" id="ccho:CCHOA_01830"/>
<evidence type="ECO:0000259" key="14">
    <source>
        <dbReference type="Pfam" id="PF01435"/>
    </source>
</evidence>
<comment type="similarity">
    <text evidence="11">Belongs to the peptidase M48 family.</text>
</comment>
<keyword evidence="6 11" id="KW-0378">Hydrolase</keyword>
<dbReference type="GO" id="GO:0046872">
    <property type="term" value="F:metal ion binding"/>
    <property type="evidence" value="ECO:0007669"/>
    <property type="project" value="UniProtKB-KW"/>
</dbReference>
<comment type="cofactor">
    <cofactor evidence="11">
        <name>Zn(2+)</name>
        <dbReference type="ChEBI" id="CHEBI:29105"/>
    </cofactor>
    <text evidence="11">Binds 1 zinc ion per subunit.</text>
</comment>
<dbReference type="EMBL" id="CP033896">
    <property type="protein sequence ID" value="AZA12793.1"/>
    <property type="molecule type" value="Genomic_DNA"/>
</dbReference>
<evidence type="ECO:0000256" key="4">
    <source>
        <dbReference type="ARBA" id="ARBA00022692"/>
    </source>
</evidence>
<evidence type="ECO:0000256" key="8">
    <source>
        <dbReference type="ARBA" id="ARBA00022989"/>
    </source>
</evidence>
<keyword evidence="5" id="KW-0479">Metal-binding</keyword>
<evidence type="ECO:0000313" key="16">
    <source>
        <dbReference type="Proteomes" id="UP000269019"/>
    </source>
</evidence>
<keyword evidence="7 11" id="KW-0862">Zinc</keyword>
<evidence type="ECO:0000256" key="9">
    <source>
        <dbReference type="ARBA" id="ARBA00023049"/>
    </source>
</evidence>
<protein>
    <submittedName>
        <fullName evidence="15">M48 family peptidase</fullName>
    </submittedName>
</protein>
<dbReference type="GO" id="GO:0004222">
    <property type="term" value="F:metalloendopeptidase activity"/>
    <property type="evidence" value="ECO:0007669"/>
    <property type="project" value="InterPro"/>
</dbReference>
<dbReference type="GO" id="GO:0006508">
    <property type="term" value="P:proteolysis"/>
    <property type="evidence" value="ECO:0007669"/>
    <property type="project" value="UniProtKB-KW"/>
</dbReference>
<dbReference type="GO" id="GO:0005886">
    <property type="term" value="C:plasma membrane"/>
    <property type="evidence" value="ECO:0007669"/>
    <property type="project" value="UniProtKB-SubCell"/>
</dbReference>
<comment type="subcellular location">
    <subcellularLocation>
        <location evidence="1">Cell membrane</location>
        <topology evidence="1">Multi-pass membrane protein</topology>
    </subcellularLocation>
</comment>
<evidence type="ECO:0000256" key="7">
    <source>
        <dbReference type="ARBA" id="ARBA00022833"/>
    </source>
</evidence>
<keyword evidence="3 11" id="KW-0645">Protease</keyword>
<dbReference type="Pfam" id="PF01435">
    <property type="entry name" value="Peptidase_M48"/>
    <property type="match status" value="1"/>
</dbReference>
<dbReference type="Gene3D" id="3.30.2010.10">
    <property type="entry name" value="Metalloproteases ('zincins'), catalytic domain"/>
    <property type="match status" value="1"/>
</dbReference>
<organism evidence="15 16">
    <name type="scientific">Corynebacterium choanae</name>
    <dbReference type="NCBI Taxonomy" id="1862358"/>
    <lineage>
        <taxon>Bacteria</taxon>
        <taxon>Bacillati</taxon>
        <taxon>Actinomycetota</taxon>
        <taxon>Actinomycetes</taxon>
        <taxon>Mycobacteriales</taxon>
        <taxon>Corynebacteriaceae</taxon>
        <taxon>Corynebacterium</taxon>
    </lineage>
</organism>
<evidence type="ECO:0000256" key="10">
    <source>
        <dbReference type="ARBA" id="ARBA00023136"/>
    </source>
</evidence>
<evidence type="ECO:0000256" key="1">
    <source>
        <dbReference type="ARBA" id="ARBA00004651"/>
    </source>
</evidence>
<evidence type="ECO:0000256" key="6">
    <source>
        <dbReference type="ARBA" id="ARBA00022801"/>
    </source>
</evidence>
<evidence type="ECO:0000256" key="2">
    <source>
        <dbReference type="ARBA" id="ARBA00022475"/>
    </source>
</evidence>
<keyword evidence="10 13" id="KW-0472">Membrane</keyword>
<dbReference type="Proteomes" id="UP000269019">
    <property type="component" value="Chromosome"/>
</dbReference>
<feature type="domain" description="Peptidase M48" evidence="14">
    <location>
        <begin position="178"/>
        <end position="244"/>
    </location>
</feature>
<sequence>MLSDVPDAAPAPGAGNWSAIVHPLRCSIMPDSFSPSGQPATPGPYPTAGQPGAAPLQPTGQVQRTPLPPTSATVPFPSPTVSQLRHRFEMPLIMLGVVLTVLVACLAILMILLDIPLDDITTGVLIGLAAPALAVWFIRYLYWNQISNSVEVTERQFPEVYAVYQSLLGPMGFTASEGIMSPPRLYITNGNGQINAFAAKCKVRKGYVVLYSDIVDIAYAHNDFGFLRFVLAHELGHIKCGHVNLWRNIIRPVTTVLRLSPSVTRAQEYTADRCALYYAPERAEQMIYLFAGKYRGAQVDLDEYFRSVADHGESIWMKLANFLADHAVGFRRMAAIRQAKLSGTWDVHGKML</sequence>
<dbReference type="CDD" id="cd07325">
    <property type="entry name" value="M48_Ste24p_like"/>
    <property type="match status" value="1"/>
</dbReference>
<name>A0A3G6J4X8_9CORY</name>
<reference evidence="15 16" key="1">
    <citation type="submission" date="2018-11" db="EMBL/GenBank/DDBJ databases">
        <authorList>
            <person name="Kleinhagauer T."/>
            <person name="Glaeser S.P."/>
            <person name="Spergser J."/>
            <person name="Ruckert C."/>
            <person name="Kaempfer P."/>
            <person name="Busse H.-J."/>
        </authorList>
    </citation>
    <scope>NUCLEOTIDE SEQUENCE [LARGE SCALE GENOMIC DNA]</scope>
    <source>
        <strain evidence="15 16">200CH</strain>
    </source>
</reference>
<feature type="transmembrane region" description="Helical" evidence="13">
    <location>
        <begin position="124"/>
        <end position="142"/>
    </location>
</feature>
<dbReference type="PANTHER" id="PTHR43221">
    <property type="entry name" value="PROTEASE HTPX"/>
    <property type="match status" value="1"/>
</dbReference>
<evidence type="ECO:0000256" key="11">
    <source>
        <dbReference type="RuleBase" id="RU003983"/>
    </source>
</evidence>
<evidence type="ECO:0000256" key="12">
    <source>
        <dbReference type="SAM" id="MobiDB-lite"/>
    </source>
</evidence>
<keyword evidence="4 13" id="KW-0812">Transmembrane</keyword>
<evidence type="ECO:0000256" key="13">
    <source>
        <dbReference type="SAM" id="Phobius"/>
    </source>
</evidence>
<evidence type="ECO:0000256" key="5">
    <source>
        <dbReference type="ARBA" id="ARBA00022723"/>
    </source>
</evidence>
<dbReference type="AlphaFoldDB" id="A0A3G6J4X8"/>
<proteinExistence type="inferred from homology"/>
<feature type="transmembrane region" description="Helical" evidence="13">
    <location>
        <begin position="92"/>
        <end position="112"/>
    </location>
</feature>
<evidence type="ECO:0000256" key="3">
    <source>
        <dbReference type="ARBA" id="ARBA00022670"/>
    </source>
</evidence>
<keyword evidence="2" id="KW-1003">Cell membrane</keyword>
<keyword evidence="8 13" id="KW-1133">Transmembrane helix</keyword>
<dbReference type="InterPro" id="IPR050083">
    <property type="entry name" value="HtpX_protease"/>
</dbReference>
<gene>
    <name evidence="15" type="ORF">CCHOA_01830</name>
</gene>
<dbReference type="PANTHER" id="PTHR43221:SF1">
    <property type="entry name" value="PROTEASE HTPX"/>
    <property type="match status" value="1"/>
</dbReference>